<protein>
    <submittedName>
        <fullName evidence="3">TadE-like protein</fullName>
    </submittedName>
</protein>
<dbReference type="InterPro" id="IPR049790">
    <property type="entry name" value="Rv3655c/TadE"/>
</dbReference>
<name>A0A2M9D2T0_9MICO</name>
<evidence type="ECO:0000313" key="4">
    <source>
        <dbReference type="Proteomes" id="UP000231742"/>
    </source>
</evidence>
<feature type="domain" description="TadE-like" evidence="2">
    <location>
        <begin position="15"/>
        <end position="57"/>
    </location>
</feature>
<gene>
    <name evidence="3" type="ORF">CLV85_2060</name>
</gene>
<evidence type="ECO:0000259" key="2">
    <source>
        <dbReference type="Pfam" id="PF07811"/>
    </source>
</evidence>
<keyword evidence="4" id="KW-1185">Reference proteome</keyword>
<accession>A0A2M9D2T0</accession>
<dbReference type="Pfam" id="PF07811">
    <property type="entry name" value="TadE"/>
    <property type="match status" value="1"/>
</dbReference>
<keyword evidence="1" id="KW-1133">Transmembrane helix</keyword>
<dbReference type="NCBIfam" id="NF041390">
    <property type="entry name" value="TadE_Rv3655c"/>
    <property type="match status" value="1"/>
</dbReference>
<dbReference type="Proteomes" id="UP000231742">
    <property type="component" value="Unassembled WGS sequence"/>
</dbReference>
<dbReference type="RefSeq" id="WP_229820554.1">
    <property type="nucleotide sequence ID" value="NZ_BMZU01000002.1"/>
</dbReference>
<evidence type="ECO:0000256" key="1">
    <source>
        <dbReference type="SAM" id="Phobius"/>
    </source>
</evidence>
<sequence>MRTPAPSLALSTERGSVTAEFALAMPAVALVLVCCLSGVQLAGLQIRLQDAAAASARSLARDESSGTVAATASALVPSSRLATHHRDDLVCATVSAPARNALLGLLPITLSASSCALAGGK</sequence>
<keyword evidence="1" id="KW-0472">Membrane</keyword>
<comment type="caution">
    <text evidence="3">The sequence shown here is derived from an EMBL/GenBank/DDBJ whole genome shotgun (WGS) entry which is preliminary data.</text>
</comment>
<proteinExistence type="predicted"/>
<dbReference type="InterPro" id="IPR012495">
    <property type="entry name" value="TadE-like_dom"/>
</dbReference>
<keyword evidence="1" id="KW-0812">Transmembrane</keyword>
<dbReference type="AlphaFoldDB" id="A0A2M9D2T0"/>
<reference evidence="3 4" key="1">
    <citation type="submission" date="2017-11" db="EMBL/GenBank/DDBJ databases">
        <title>Genomic Encyclopedia of Archaeal and Bacterial Type Strains, Phase II (KMG-II): From Individual Species to Whole Genera.</title>
        <authorList>
            <person name="Goeker M."/>
        </authorList>
    </citation>
    <scope>NUCLEOTIDE SEQUENCE [LARGE SCALE GENOMIC DNA]</scope>
    <source>
        <strain evidence="3 4">DSM 16400</strain>
    </source>
</reference>
<organism evidence="3 4">
    <name type="scientific">Salinibacterium amurskyense</name>
    <dbReference type="NCBI Taxonomy" id="205941"/>
    <lineage>
        <taxon>Bacteria</taxon>
        <taxon>Bacillati</taxon>
        <taxon>Actinomycetota</taxon>
        <taxon>Actinomycetes</taxon>
        <taxon>Micrococcales</taxon>
        <taxon>Microbacteriaceae</taxon>
        <taxon>Salinibacterium</taxon>
    </lineage>
</organism>
<dbReference type="EMBL" id="PGFH01000002">
    <property type="protein sequence ID" value="PJJ78486.1"/>
    <property type="molecule type" value="Genomic_DNA"/>
</dbReference>
<feature type="transmembrane region" description="Helical" evidence="1">
    <location>
        <begin position="20"/>
        <end position="39"/>
    </location>
</feature>
<evidence type="ECO:0000313" key="3">
    <source>
        <dbReference type="EMBL" id="PJJ78486.1"/>
    </source>
</evidence>